<dbReference type="GO" id="GO:0004553">
    <property type="term" value="F:hydrolase activity, hydrolyzing O-glycosyl compounds"/>
    <property type="evidence" value="ECO:0007669"/>
    <property type="project" value="InterPro"/>
</dbReference>
<evidence type="ECO:0000256" key="2">
    <source>
        <dbReference type="SAM" id="SignalP"/>
    </source>
</evidence>
<feature type="chain" id="PRO_5010220489" evidence="2">
    <location>
        <begin position="39"/>
        <end position="443"/>
    </location>
</feature>
<gene>
    <name evidence="4" type="ORF">SAMN04487969_112144</name>
</gene>
<dbReference type="InterPro" id="IPR002105">
    <property type="entry name" value="Dockerin_1_rpt"/>
</dbReference>
<feature type="signal peptide" evidence="2">
    <location>
        <begin position="1"/>
        <end position="38"/>
    </location>
</feature>
<organism evidence="4 5">
    <name type="scientific">Paenibacillus algorifonticola</name>
    <dbReference type="NCBI Taxonomy" id="684063"/>
    <lineage>
        <taxon>Bacteria</taxon>
        <taxon>Bacillati</taxon>
        <taxon>Bacillota</taxon>
        <taxon>Bacilli</taxon>
        <taxon>Bacillales</taxon>
        <taxon>Paenibacillaceae</taxon>
        <taxon>Paenibacillus</taxon>
    </lineage>
</organism>
<proteinExistence type="predicted"/>
<evidence type="ECO:0000313" key="5">
    <source>
        <dbReference type="Proteomes" id="UP000183410"/>
    </source>
</evidence>
<reference evidence="5" key="1">
    <citation type="submission" date="2016-10" db="EMBL/GenBank/DDBJ databases">
        <authorList>
            <person name="Varghese N."/>
            <person name="Submissions S."/>
        </authorList>
    </citation>
    <scope>NUCLEOTIDE SEQUENCE [LARGE SCALE GENOMIC DNA]</scope>
    <source>
        <strain evidence="5">CGMCC 1.10223</strain>
    </source>
</reference>
<dbReference type="InterPro" id="IPR032812">
    <property type="entry name" value="SbsA_Ig"/>
</dbReference>
<dbReference type="RefSeq" id="WP_046232411.1">
    <property type="nucleotide sequence ID" value="NZ_FONN01000012.1"/>
</dbReference>
<dbReference type="CDD" id="cd14256">
    <property type="entry name" value="Dockerin_I"/>
    <property type="match status" value="1"/>
</dbReference>
<dbReference type="Pfam" id="PF00404">
    <property type="entry name" value="Dockerin_1"/>
    <property type="match status" value="1"/>
</dbReference>
<dbReference type="OrthoDB" id="57539at2"/>
<name>A0A1I2FKB9_9BACL</name>
<dbReference type="Proteomes" id="UP000183410">
    <property type="component" value="Unassembled WGS sequence"/>
</dbReference>
<keyword evidence="5" id="KW-1185">Reference proteome</keyword>
<sequence length="443" mass="47565">MNNYLRKMAVFSRSKGPSLLLCTAVLGTTLSFSTMAEAASGPSNYFLPVVNNDMQWVKPSSNYGPGSGSEIITSDSSIKLDTTKLFTQATVVILSASSSDANVASVNVQLPYIDIEILAAGTTEIKIEGVTTGNEKLIEHFRVTVDRFADTNRDGMVTSADALLIARAVDRNTVLTPGEANLFDINRDGAVTAADATALMNLYTGKTALNSTEKYIVTLSSIDDAPAVYNTSLSADSWAPGETATAQYSYFDAENHPEGNTRIKWFRGTLADGSDRTEINGEMAHVYSLQLADVNHYVFAEVTPVAASGDLLTGQTVLIKSDSIVMSANPIIVSRTPENESVNVNRNNDIVFTFDREVTAVPGKLIQFYYVGPNSPGLNYLANDTSNIEVNGKTVTIKNLTGKLPWETQFSLVISAGAFEDASGNEFAGIAFSEWVFTTGVPD</sequence>
<dbReference type="EMBL" id="FONN01000012">
    <property type="protein sequence ID" value="SFF05735.1"/>
    <property type="molecule type" value="Genomic_DNA"/>
</dbReference>
<accession>A0A1I2FKB9</accession>
<feature type="domain" description="SbsA Ig-like" evidence="3">
    <location>
        <begin position="329"/>
        <end position="439"/>
    </location>
</feature>
<protein>
    <submittedName>
        <fullName evidence="4">Ig-like domain-containing protein</fullName>
    </submittedName>
</protein>
<evidence type="ECO:0000256" key="1">
    <source>
        <dbReference type="ARBA" id="ARBA00022729"/>
    </source>
</evidence>
<dbReference type="GO" id="GO:0000272">
    <property type="term" value="P:polysaccharide catabolic process"/>
    <property type="evidence" value="ECO:0007669"/>
    <property type="project" value="InterPro"/>
</dbReference>
<dbReference type="SUPFAM" id="SSF63446">
    <property type="entry name" value="Type I dockerin domain"/>
    <property type="match status" value="1"/>
</dbReference>
<dbReference type="Gene3D" id="2.60.40.2700">
    <property type="match status" value="1"/>
</dbReference>
<evidence type="ECO:0000259" key="3">
    <source>
        <dbReference type="Pfam" id="PF13205"/>
    </source>
</evidence>
<dbReference type="InterPro" id="IPR036439">
    <property type="entry name" value="Dockerin_dom_sf"/>
</dbReference>
<dbReference type="Pfam" id="PF13205">
    <property type="entry name" value="Big_5"/>
    <property type="match status" value="1"/>
</dbReference>
<keyword evidence="1 2" id="KW-0732">Signal</keyword>
<dbReference type="Gene3D" id="1.10.1330.10">
    <property type="entry name" value="Dockerin domain"/>
    <property type="match status" value="1"/>
</dbReference>
<evidence type="ECO:0000313" key="4">
    <source>
        <dbReference type="EMBL" id="SFF05735.1"/>
    </source>
</evidence>
<dbReference type="AlphaFoldDB" id="A0A1I2FKB9"/>